<dbReference type="eggNOG" id="COG0537">
    <property type="taxonomic scope" value="Bacteria"/>
</dbReference>
<keyword evidence="6" id="KW-1185">Reference proteome</keyword>
<dbReference type="KEGG" id="ppd:Ppro_1004"/>
<dbReference type="InterPro" id="IPR036265">
    <property type="entry name" value="HIT-like_sf"/>
</dbReference>
<evidence type="ECO:0000256" key="3">
    <source>
        <dbReference type="PROSITE-ProRule" id="PRU00464"/>
    </source>
</evidence>
<dbReference type="InterPro" id="IPR001310">
    <property type="entry name" value="Histidine_triad_HIT"/>
</dbReference>
<dbReference type="PANTHER" id="PTHR42997:SF1">
    <property type="entry name" value="AP-4-A PHOSPHORYLASE"/>
    <property type="match status" value="1"/>
</dbReference>
<dbReference type="PRINTS" id="PR00332">
    <property type="entry name" value="HISTRIAD"/>
</dbReference>
<name>A1AMR1_PELPD</name>
<dbReference type="OrthoDB" id="9784774at2"/>
<dbReference type="EMBL" id="CP000482">
    <property type="protein sequence ID" value="ABK98631.1"/>
    <property type="molecule type" value="Genomic_DNA"/>
</dbReference>
<evidence type="ECO:0000256" key="2">
    <source>
        <dbReference type="PIRSR" id="PIRSR601310-3"/>
    </source>
</evidence>
<dbReference type="GO" id="GO:0003824">
    <property type="term" value="F:catalytic activity"/>
    <property type="evidence" value="ECO:0007669"/>
    <property type="project" value="InterPro"/>
</dbReference>
<organism evidence="5 6">
    <name type="scientific">Pelobacter propionicus (strain DSM 2379 / NBRC 103807 / OttBd1)</name>
    <dbReference type="NCBI Taxonomy" id="338966"/>
    <lineage>
        <taxon>Bacteria</taxon>
        <taxon>Pseudomonadati</taxon>
        <taxon>Thermodesulfobacteriota</taxon>
        <taxon>Desulfuromonadia</taxon>
        <taxon>Desulfuromonadales</taxon>
        <taxon>Desulfuromonadaceae</taxon>
        <taxon>Pelobacter</taxon>
    </lineage>
</organism>
<proteinExistence type="predicted"/>
<feature type="domain" description="HIT" evidence="4">
    <location>
        <begin position="2"/>
        <end position="108"/>
    </location>
</feature>
<accession>A1AMR1</accession>
<dbReference type="PROSITE" id="PS51084">
    <property type="entry name" value="HIT_2"/>
    <property type="match status" value="1"/>
</dbReference>
<dbReference type="RefSeq" id="WP_011734938.1">
    <property type="nucleotide sequence ID" value="NC_008609.1"/>
</dbReference>
<dbReference type="InterPro" id="IPR011146">
    <property type="entry name" value="HIT-like"/>
</dbReference>
<dbReference type="PANTHER" id="PTHR42997">
    <property type="entry name" value="HIT FAMILY HYDROLASE"/>
    <property type="match status" value="1"/>
</dbReference>
<sequence length="125" mass="14130">MAPCPFCNIDHSRIMIANDHALAIMDGFPLSPGHALVIPRRHIASLFEATKDEREALLDLLEQTRTELIGQYNPDGFNIGINDGAYAGQTVMHLHIHLIPRYKGDQQDPRGGVRWIFPNKAVYWK</sequence>
<dbReference type="AlphaFoldDB" id="A1AMR1"/>
<gene>
    <name evidence="5" type="ordered locus">Ppro_1004</name>
</gene>
<dbReference type="STRING" id="338966.Ppro_1004"/>
<feature type="short sequence motif" description="Histidine triad motif" evidence="2 3">
    <location>
        <begin position="93"/>
        <end position="97"/>
    </location>
</feature>
<reference evidence="5 6" key="1">
    <citation type="submission" date="2006-10" db="EMBL/GenBank/DDBJ databases">
        <title>Complete sequence of chromosome of Pelobacter propionicus DSM 2379.</title>
        <authorList>
            <consortium name="US DOE Joint Genome Institute"/>
            <person name="Copeland A."/>
            <person name="Lucas S."/>
            <person name="Lapidus A."/>
            <person name="Barry K."/>
            <person name="Detter J.C."/>
            <person name="Glavina del Rio T."/>
            <person name="Hammon N."/>
            <person name="Israni S."/>
            <person name="Dalin E."/>
            <person name="Tice H."/>
            <person name="Pitluck S."/>
            <person name="Saunders E."/>
            <person name="Brettin T."/>
            <person name="Bruce D."/>
            <person name="Han C."/>
            <person name="Tapia R."/>
            <person name="Schmutz J."/>
            <person name="Larimer F."/>
            <person name="Land M."/>
            <person name="Hauser L."/>
            <person name="Kyrpides N."/>
            <person name="Kim E."/>
            <person name="Lovley D."/>
            <person name="Richardson P."/>
        </authorList>
    </citation>
    <scope>NUCLEOTIDE SEQUENCE [LARGE SCALE GENOMIC DNA]</scope>
    <source>
        <strain evidence="6">DSM 2379 / NBRC 103807 / OttBd1</strain>
    </source>
</reference>
<dbReference type="Pfam" id="PF01230">
    <property type="entry name" value="HIT"/>
    <property type="match status" value="1"/>
</dbReference>
<protein>
    <submittedName>
        <fullName evidence="5">Histidine triad (HIT) protein</fullName>
    </submittedName>
</protein>
<dbReference type="PROSITE" id="PS00892">
    <property type="entry name" value="HIT_1"/>
    <property type="match status" value="1"/>
</dbReference>
<dbReference type="HOGENOM" id="CLU_056776_5_1_7"/>
<dbReference type="Gene3D" id="3.30.428.10">
    <property type="entry name" value="HIT-like"/>
    <property type="match status" value="1"/>
</dbReference>
<dbReference type="InterPro" id="IPR019808">
    <property type="entry name" value="Histidine_triad_CS"/>
</dbReference>
<evidence type="ECO:0000313" key="5">
    <source>
        <dbReference type="EMBL" id="ABK98631.1"/>
    </source>
</evidence>
<evidence type="ECO:0000313" key="6">
    <source>
        <dbReference type="Proteomes" id="UP000006732"/>
    </source>
</evidence>
<evidence type="ECO:0000256" key="1">
    <source>
        <dbReference type="PIRSR" id="PIRSR601310-1"/>
    </source>
</evidence>
<dbReference type="SUPFAM" id="SSF54197">
    <property type="entry name" value="HIT-like"/>
    <property type="match status" value="1"/>
</dbReference>
<dbReference type="InterPro" id="IPR052908">
    <property type="entry name" value="AP-4-A_phosphorylase"/>
</dbReference>
<dbReference type="Proteomes" id="UP000006732">
    <property type="component" value="Chromosome"/>
</dbReference>
<evidence type="ECO:0000259" key="4">
    <source>
        <dbReference type="PROSITE" id="PS51084"/>
    </source>
</evidence>
<feature type="active site" description="Tele-AMP-histidine intermediate" evidence="1">
    <location>
        <position position="95"/>
    </location>
</feature>